<dbReference type="PANTHER" id="PTHR21366">
    <property type="entry name" value="GLYOXALASE FAMILY PROTEIN"/>
    <property type="match status" value="1"/>
</dbReference>
<organism evidence="2 3">
    <name type="scientific">Laceyella tengchongensis</name>
    <dbReference type="NCBI Taxonomy" id="574699"/>
    <lineage>
        <taxon>Bacteria</taxon>
        <taxon>Bacillati</taxon>
        <taxon>Bacillota</taxon>
        <taxon>Bacilli</taxon>
        <taxon>Bacillales</taxon>
        <taxon>Thermoactinomycetaceae</taxon>
        <taxon>Laceyella</taxon>
    </lineage>
</organism>
<evidence type="ECO:0000313" key="3">
    <source>
        <dbReference type="Proteomes" id="UP001157946"/>
    </source>
</evidence>
<dbReference type="GO" id="GO:0016740">
    <property type="term" value="F:transferase activity"/>
    <property type="evidence" value="ECO:0007669"/>
    <property type="project" value="UniProtKB-KW"/>
</dbReference>
<evidence type="ECO:0000259" key="1">
    <source>
        <dbReference type="PROSITE" id="PS51819"/>
    </source>
</evidence>
<dbReference type="Proteomes" id="UP001157946">
    <property type="component" value="Unassembled WGS sequence"/>
</dbReference>
<accession>A0AA46ACN8</accession>
<feature type="domain" description="VOC" evidence="1">
    <location>
        <begin position="5"/>
        <end position="119"/>
    </location>
</feature>
<dbReference type="Gene3D" id="3.10.180.10">
    <property type="entry name" value="2,3-Dihydroxybiphenyl 1,2-Dioxygenase, domain 1"/>
    <property type="match status" value="1"/>
</dbReference>
<dbReference type="AlphaFoldDB" id="A0AA46ACN8"/>
<proteinExistence type="predicted"/>
<reference evidence="2" key="1">
    <citation type="submission" date="2017-05" db="EMBL/GenBank/DDBJ databases">
        <authorList>
            <person name="Varghese N."/>
            <person name="Submissions S."/>
        </authorList>
    </citation>
    <scope>NUCLEOTIDE SEQUENCE</scope>
    <source>
        <strain evidence="2">DSM 45262</strain>
    </source>
</reference>
<dbReference type="PANTHER" id="PTHR21366:SF14">
    <property type="entry name" value="GLYOXALASE DOMAIN-CONTAINING PROTEIN 5"/>
    <property type="match status" value="1"/>
</dbReference>
<gene>
    <name evidence="2" type="ORF">SAMN06265361_10181</name>
</gene>
<name>A0AA46ACN8_9BACL</name>
<dbReference type="InterPro" id="IPR004360">
    <property type="entry name" value="Glyas_Fos-R_dOase_dom"/>
</dbReference>
<dbReference type="InterPro" id="IPR050383">
    <property type="entry name" value="GlyoxalaseI/FosfomycinResist"/>
</dbReference>
<dbReference type="InterPro" id="IPR029068">
    <property type="entry name" value="Glyas_Bleomycin-R_OHBP_Dase"/>
</dbReference>
<dbReference type="Pfam" id="PF00903">
    <property type="entry name" value="Glyoxalase"/>
    <property type="match status" value="1"/>
</dbReference>
<keyword evidence="3" id="KW-1185">Reference proteome</keyword>
<protein>
    <submittedName>
        <fullName evidence="2">Metallothiol transferase</fullName>
    </submittedName>
</protein>
<dbReference type="InterPro" id="IPR037523">
    <property type="entry name" value="VOC_core"/>
</dbReference>
<keyword evidence="2" id="KW-0808">Transferase</keyword>
<sequence>MDVLGFNHLTLRVKQLAKSLPFYCDVLGMTLVHRGRTDVYLTWGDAWICLLEKPEEAGPPQGLGMDHVAFSISEEAFFAAVNTLREKGVPLVREPIERGGGWSVQFTDPDGLVLELFTGDLQKRMKQWK</sequence>
<dbReference type="SUPFAM" id="SSF54593">
    <property type="entry name" value="Glyoxalase/Bleomycin resistance protein/Dihydroxybiphenyl dioxygenase"/>
    <property type="match status" value="1"/>
</dbReference>
<dbReference type="PROSITE" id="PS51819">
    <property type="entry name" value="VOC"/>
    <property type="match status" value="1"/>
</dbReference>
<comment type="caution">
    <text evidence="2">The sequence shown here is derived from an EMBL/GenBank/DDBJ whole genome shotgun (WGS) entry which is preliminary data.</text>
</comment>
<dbReference type="RefSeq" id="WP_022737739.1">
    <property type="nucleotide sequence ID" value="NZ_FXTU01000001.1"/>
</dbReference>
<evidence type="ECO:0000313" key="2">
    <source>
        <dbReference type="EMBL" id="SMP00338.1"/>
    </source>
</evidence>
<dbReference type="EMBL" id="FXTU01000001">
    <property type="protein sequence ID" value="SMP00338.1"/>
    <property type="molecule type" value="Genomic_DNA"/>
</dbReference>